<feature type="non-terminal residue" evidence="1">
    <location>
        <position position="1"/>
    </location>
</feature>
<gene>
    <name evidence="1" type="ORF">RPERSI_LOCUS23545</name>
</gene>
<reference evidence="1" key="1">
    <citation type="submission" date="2021-06" db="EMBL/GenBank/DDBJ databases">
        <authorList>
            <person name="Kallberg Y."/>
            <person name="Tangrot J."/>
            <person name="Rosling A."/>
        </authorList>
    </citation>
    <scope>NUCLEOTIDE SEQUENCE</scope>
    <source>
        <strain evidence="1">MA461A</strain>
    </source>
</reference>
<evidence type="ECO:0000313" key="1">
    <source>
        <dbReference type="EMBL" id="CAG8812528.1"/>
    </source>
</evidence>
<feature type="non-terminal residue" evidence="1">
    <location>
        <position position="123"/>
    </location>
</feature>
<name>A0ACA9RW31_9GLOM</name>
<accession>A0ACA9RW31</accession>
<sequence>ALSGLVIGMTPIAYIKVVAVKKLVVEFRGSTDGGPVLLVSESPLTSAKAFAKDVFINQERKLGDRRRSDTVSIAIIALQRGIPSKHESSAHADYVPALCTYRPSLLPIEWLSETLGSTHRNLH</sequence>
<dbReference type="Proteomes" id="UP000789920">
    <property type="component" value="Unassembled WGS sequence"/>
</dbReference>
<comment type="caution">
    <text evidence="1">The sequence shown here is derived from an EMBL/GenBank/DDBJ whole genome shotgun (WGS) entry which is preliminary data.</text>
</comment>
<proteinExistence type="predicted"/>
<dbReference type="EMBL" id="CAJVQC010073793">
    <property type="protein sequence ID" value="CAG8812528.1"/>
    <property type="molecule type" value="Genomic_DNA"/>
</dbReference>
<evidence type="ECO:0000313" key="2">
    <source>
        <dbReference type="Proteomes" id="UP000789920"/>
    </source>
</evidence>
<keyword evidence="2" id="KW-1185">Reference proteome</keyword>
<organism evidence="1 2">
    <name type="scientific">Racocetra persica</name>
    <dbReference type="NCBI Taxonomy" id="160502"/>
    <lineage>
        <taxon>Eukaryota</taxon>
        <taxon>Fungi</taxon>
        <taxon>Fungi incertae sedis</taxon>
        <taxon>Mucoromycota</taxon>
        <taxon>Glomeromycotina</taxon>
        <taxon>Glomeromycetes</taxon>
        <taxon>Diversisporales</taxon>
        <taxon>Gigasporaceae</taxon>
        <taxon>Racocetra</taxon>
    </lineage>
</organism>
<protein>
    <submittedName>
        <fullName evidence="1">37070_t:CDS:1</fullName>
    </submittedName>
</protein>